<keyword evidence="2" id="KW-0472">Membrane</keyword>
<accession>A0A4S4BM11</accession>
<keyword evidence="4" id="KW-1185">Reference proteome</keyword>
<dbReference type="EMBL" id="SSOB01000029">
    <property type="protein sequence ID" value="THF75760.1"/>
    <property type="molecule type" value="Genomic_DNA"/>
</dbReference>
<organism evidence="3 4">
    <name type="scientific">Cohnella fermenti</name>
    <dbReference type="NCBI Taxonomy" id="2565925"/>
    <lineage>
        <taxon>Bacteria</taxon>
        <taxon>Bacillati</taxon>
        <taxon>Bacillota</taxon>
        <taxon>Bacilli</taxon>
        <taxon>Bacillales</taxon>
        <taxon>Paenibacillaceae</taxon>
        <taxon>Cohnella</taxon>
    </lineage>
</organism>
<evidence type="ECO:0000313" key="3">
    <source>
        <dbReference type="EMBL" id="THF75760.1"/>
    </source>
</evidence>
<dbReference type="OrthoDB" id="2731768at2"/>
<proteinExistence type="predicted"/>
<evidence type="ECO:0000313" key="4">
    <source>
        <dbReference type="Proteomes" id="UP000310636"/>
    </source>
</evidence>
<comment type="caution">
    <text evidence="3">The sequence shown here is derived from an EMBL/GenBank/DDBJ whole genome shotgun (WGS) entry which is preliminary data.</text>
</comment>
<keyword evidence="2" id="KW-1133">Transmembrane helix</keyword>
<evidence type="ECO:0000256" key="2">
    <source>
        <dbReference type="SAM" id="Phobius"/>
    </source>
</evidence>
<sequence length="357" mass="37142">MASNPFSSIRLSSIRRSSGQLSPQPASSRPRLRALLSLLFAAAALLGPLRAEAHVMTSANVYTDISLSAAKEEIVLLTGMNIIVYSHDDTLFRPQEKLSRSELAAWAAVFSGRAAAGDAPEQAAQAALSAGLAQSLDGNATYEDVNLAFFGGALALDAAQGTEGGNGFGTTTTTDNETAYDTTSGTAPAAAAAAASNELTREQFALFMGEHLLEPLPGGTLPEQAGYLTGPAGVVGKVSEDKQGGYRIEIAGETYRLYEHPRVLSAAADPAQWKGLTLQRSWLKPDAMDAQELVLHLLDFGAESGAQEATASAAADVPAQAEASSDSSGVSLSWLVLGAAALLLLLALAARLRRRRT</sequence>
<feature type="compositionally biased region" description="Low complexity" evidence="1">
    <location>
        <begin position="169"/>
        <end position="185"/>
    </location>
</feature>
<reference evidence="3 4" key="1">
    <citation type="submission" date="2019-04" db="EMBL/GenBank/DDBJ databases">
        <title>Cohnella sp. nov. isolated from preserved vegetables.</title>
        <authorList>
            <person name="Lin S.-Y."/>
            <person name="Hung M.-H."/>
            <person name="Young C.-C."/>
        </authorList>
    </citation>
    <scope>NUCLEOTIDE SEQUENCE [LARGE SCALE GENOMIC DNA]</scope>
    <source>
        <strain evidence="3 4">CC-MHH1044</strain>
    </source>
</reference>
<evidence type="ECO:0000256" key="1">
    <source>
        <dbReference type="SAM" id="MobiDB-lite"/>
    </source>
</evidence>
<feature type="transmembrane region" description="Helical" evidence="2">
    <location>
        <begin position="332"/>
        <end position="352"/>
    </location>
</feature>
<feature type="region of interest" description="Disordered" evidence="1">
    <location>
        <begin position="166"/>
        <end position="185"/>
    </location>
</feature>
<dbReference type="AlphaFoldDB" id="A0A4S4BM11"/>
<name>A0A4S4BM11_9BACL</name>
<dbReference type="Proteomes" id="UP000310636">
    <property type="component" value="Unassembled WGS sequence"/>
</dbReference>
<gene>
    <name evidence="3" type="ORF">E6C55_21140</name>
</gene>
<protein>
    <submittedName>
        <fullName evidence="3">Uncharacterized protein</fullName>
    </submittedName>
</protein>
<keyword evidence="2" id="KW-0812">Transmembrane</keyword>
<dbReference type="RefSeq" id="WP_136371808.1">
    <property type="nucleotide sequence ID" value="NZ_SSOB01000029.1"/>
</dbReference>